<gene>
    <name evidence="4" type="primary">truA</name>
    <name evidence="9" type="ORF">C1I91_03810</name>
</gene>
<dbReference type="HAMAP" id="MF_00171">
    <property type="entry name" value="TruA"/>
    <property type="match status" value="1"/>
</dbReference>
<evidence type="ECO:0000256" key="4">
    <source>
        <dbReference type="HAMAP-Rule" id="MF_00171"/>
    </source>
</evidence>
<feature type="active site" description="Nucleophile" evidence="4 5">
    <location>
        <position position="52"/>
    </location>
</feature>
<dbReference type="PANTHER" id="PTHR11142">
    <property type="entry name" value="PSEUDOURIDYLATE SYNTHASE"/>
    <property type="match status" value="1"/>
</dbReference>
<dbReference type="GO" id="GO:0160147">
    <property type="term" value="F:tRNA pseudouridine(38-40) synthase activity"/>
    <property type="evidence" value="ECO:0007669"/>
    <property type="project" value="UniProtKB-EC"/>
</dbReference>
<dbReference type="InterPro" id="IPR020103">
    <property type="entry name" value="PsdUridine_synth_cat_dom_sf"/>
</dbReference>
<protein>
    <recommendedName>
        <fullName evidence="4">tRNA pseudouridine synthase A</fullName>
        <ecNumber evidence="4">5.4.99.12</ecNumber>
    </recommendedName>
    <alternativeName>
        <fullName evidence="4">tRNA pseudouridine(38-40) synthase</fullName>
    </alternativeName>
    <alternativeName>
        <fullName evidence="4">tRNA pseudouridylate synthase I</fullName>
    </alternativeName>
    <alternativeName>
        <fullName evidence="4">tRNA-uridine isomerase I</fullName>
    </alternativeName>
</protein>
<evidence type="ECO:0000256" key="7">
    <source>
        <dbReference type="RuleBase" id="RU003792"/>
    </source>
</evidence>
<dbReference type="InterPro" id="IPR020097">
    <property type="entry name" value="PsdUridine_synth_TruA_a/b_dom"/>
</dbReference>
<dbReference type="SUPFAM" id="SSF55120">
    <property type="entry name" value="Pseudouridine synthase"/>
    <property type="match status" value="1"/>
</dbReference>
<dbReference type="NCBIfam" id="TIGR00071">
    <property type="entry name" value="hisT_truA"/>
    <property type="match status" value="1"/>
</dbReference>
<sequence length="244" mass="27472">MRNIKIILEYDGSNYFGWQRQKHGATVQNKLEEAIGSLTKEKIEVIGCSRTDSGVHAKGYVANFITNSTIPGEKFKDAINTRLPEDILITFSEEVSDDFHARYSSKGKMYSYTIRNNSMPTVIGRNYFYNVKEELDVEAMINGAKYFIGTHDFKAFQNKGGSVKTSVRTITQLDFDIKDDIIKIYVSGDGFLYNMVRIIVGTLILVGRNKLKPCDVEKIISDGIRQKAGKCSPASGLCLEKVFY</sequence>
<feature type="domain" description="Pseudouridine synthase I TruA alpha/beta" evidence="8">
    <location>
        <begin position="144"/>
        <end position="244"/>
    </location>
</feature>
<comment type="caution">
    <text evidence="4">Lacks conserved residue(s) required for the propagation of feature annotation.</text>
</comment>
<comment type="catalytic activity">
    <reaction evidence="4 7">
        <text>uridine(38/39/40) in tRNA = pseudouridine(38/39/40) in tRNA</text>
        <dbReference type="Rhea" id="RHEA:22376"/>
        <dbReference type="Rhea" id="RHEA-COMP:10085"/>
        <dbReference type="Rhea" id="RHEA-COMP:10087"/>
        <dbReference type="ChEBI" id="CHEBI:65314"/>
        <dbReference type="ChEBI" id="CHEBI:65315"/>
        <dbReference type="EC" id="5.4.99.12"/>
    </reaction>
</comment>
<dbReference type="GO" id="GO:0003723">
    <property type="term" value="F:RNA binding"/>
    <property type="evidence" value="ECO:0007669"/>
    <property type="project" value="InterPro"/>
</dbReference>
<dbReference type="InterPro" id="IPR020094">
    <property type="entry name" value="TruA/RsuA/RluB/E/F_N"/>
</dbReference>
<keyword evidence="2 4" id="KW-0819">tRNA processing</keyword>
<accession>A0A410DP77</accession>
<dbReference type="Proteomes" id="UP000286268">
    <property type="component" value="Chromosome"/>
</dbReference>
<evidence type="ECO:0000256" key="2">
    <source>
        <dbReference type="ARBA" id="ARBA00022694"/>
    </source>
</evidence>
<keyword evidence="3 4" id="KW-0413">Isomerase</keyword>
<dbReference type="Pfam" id="PF01416">
    <property type="entry name" value="PseudoU_synth_1"/>
    <property type="match status" value="2"/>
</dbReference>
<keyword evidence="10" id="KW-1185">Reference proteome</keyword>
<organism evidence="9 10">
    <name type="scientific">Clostridium manihotivorum</name>
    <dbReference type="NCBI Taxonomy" id="2320868"/>
    <lineage>
        <taxon>Bacteria</taxon>
        <taxon>Bacillati</taxon>
        <taxon>Bacillota</taxon>
        <taxon>Clostridia</taxon>
        <taxon>Eubacteriales</taxon>
        <taxon>Clostridiaceae</taxon>
        <taxon>Clostridium</taxon>
    </lineage>
</organism>
<dbReference type="InterPro" id="IPR020095">
    <property type="entry name" value="PsdUridine_synth_TruA_C"/>
</dbReference>
<name>A0A410DP77_9CLOT</name>
<dbReference type="FunFam" id="3.30.70.580:FF:000001">
    <property type="entry name" value="tRNA pseudouridine synthase A"/>
    <property type="match status" value="1"/>
</dbReference>
<feature type="binding site" evidence="4 6">
    <location>
        <position position="110"/>
    </location>
    <ligand>
        <name>substrate</name>
    </ligand>
</feature>
<evidence type="ECO:0000256" key="3">
    <source>
        <dbReference type="ARBA" id="ARBA00023235"/>
    </source>
</evidence>
<dbReference type="Gene3D" id="3.30.70.660">
    <property type="entry name" value="Pseudouridine synthase I, catalytic domain, C-terminal subdomain"/>
    <property type="match status" value="1"/>
</dbReference>
<dbReference type="AlphaFoldDB" id="A0A410DP77"/>
<dbReference type="KEGG" id="cmah:C1I91_03810"/>
<dbReference type="PANTHER" id="PTHR11142:SF0">
    <property type="entry name" value="TRNA PSEUDOURIDINE SYNTHASE-LIKE 1"/>
    <property type="match status" value="1"/>
</dbReference>
<evidence type="ECO:0000256" key="5">
    <source>
        <dbReference type="PIRSR" id="PIRSR001430-1"/>
    </source>
</evidence>
<evidence type="ECO:0000259" key="8">
    <source>
        <dbReference type="Pfam" id="PF01416"/>
    </source>
</evidence>
<evidence type="ECO:0000313" key="10">
    <source>
        <dbReference type="Proteomes" id="UP000286268"/>
    </source>
</evidence>
<comment type="similarity">
    <text evidence="1 4 7">Belongs to the tRNA pseudouridine synthase TruA family.</text>
</comment>
<comment type="subunit">
    <text evidence="4">Homodimer.</text>
</comment>
<proteinExistence type="inferred from homology"/>
<feature type="domain" description="Pseudouridine synthase I TruA alpha/beta" evidence="8">
    <location>
        <begin position="8"/>
        <end position="104"/>
    </location>
</feature>
<dbReference type="CDD" id="cd02570">
    <property type="entry name" value="PseudoU_synth_EcTruA"/>
    <property type="match status" value="1"/>
</dbReference>
<comment type="function">
    <text evidence="4">Formation of pseudouridine at positions 38, 39 and 40 in the anticodon stem and loop of transfer RNAs.</text>
</comment>
<dbReference type="GO" id="GO:0031119">
    <property type="term" value="P:tRNA pseudouridine synthesis"/>
    <property type="evidence" value="ECO:0007669"/>
    <property type="project" value="UniProtKB-UniRule"/>
</dbReference>
<reference evidence="9 10" key="1">
    <citation type="submission" date="2018-01" db="EMBL/GenBank/DDBJ databases">
        <title>Genome Sequencing and Assembly of Anaerobacter polyendosporus strain CT4.</title>
        <authorList>
            <person name="Tachaapaikoon C."/>
            <person name="Sutheeworapong S."/>
            <person name="Jenjaroenpun P."/>
            <person name="Wongsurawat T."/>
            <person name="Nookeaw I."/>
            <person name="Cheawchanlertfa P."/>
            <person name="Kosugi A."/>
            <person name="Cheevadhanarak S."/>
            <person name="Ratanakhanokchai K."/>
        </authorList>
    </citation>
    <scope>NUCLEOTIDE SEQUENCE [LARGE SCALE GENOMIC DNA]</scope>
    <source>
        <strain evidence="9 10">CT4</strain>
    </source>
</reference>
<evidence type="ECO:0000256" key="1">
    <source>
        <dbReference type="ARBA" id="ARBA00009375"/>
    </source>
</evidence>
<dbReference type="Gene3D" id="3.30.70.580">
    <property type="entry name" value="Pseudouridine synthase I, catalytic domain, N-terminal subdomain"/>
    <property type="match status" value="1"/>
</dbReference>
<evidence type="ECO:0000256" key="6">
    <source>
        <dbReference type="PIRSR" id="PIRSR001430-2"/>
    </source>
</evidence>
<dbReference type="RefSeq" id="WP_128211303.1">
    <property type="nucleotide sequence ID" value="NZ_CP025746.1"/>
</dbReference>
<dbReference type="OrthoDB" id="9811823at2"/>
<dbReference type="InterPro" id="IPR001406">
    <property type="entry name" value="PsdUridine_synth_TruA"/>
</dbReference>
<dbReference type="EC" id="5.4.99.12" evidence="4"/>
<evidence type="ECO:0000313" key="9">
    <source>
        <dbReference type="EMBL" id="QAA30856.1"/>
    </source>
</evidence>
<dbReference type="EMBL" id="CP025746">
    <property type="protein sequence ID" value="QAA30856.1"/>
    <property type="molecule type" value="Genomic_DNA"/>
</dbReference>
<dbReference type="PIRSF" id="PIRSF001430">
    <property type="entry name" value="tRNA_psdUrid_synth"/>
    <property type="match status" value="1"/>
</dbReference>